<proteinExistence type="predicted"/>
<dbReference type="EMBL" id="LXQA010026488">
    <property type="protein sequence ID" value="MCH94098.1"/>
    <property type="molecule type" value="Genomic_DNA"/>
</dbReference>
<evidence type="ECO:0000313" key="2">
    <source>
        <dbReference type="Proteomes" id="UP000265520"/>
    </source>
</evidence>
<protein>
    <submittedName>
        <fullName evidence="1">Uncharacterized protein</fullName>
    </submittedName>
</protein>
<name>A0A392N541_9FABA</name>
<dbReference type="Proteomes" id="UP000265520">
    <property type="component" value="Unassembled WGS sequence"/>
</dbReference>
<evidence type="ECO:0000313" key="1">
    <source>
        <dbReference type="EMBL" id="MCH94098.1"/>
    </source>
</evidence>
<dbReference type="AlphaFoldDB" id="A0A392N541"/>
<sequence>MGTLGMTPLERIEDIFGGMQATHMKGLSLAAWGQNSIQE</sequence>
<accession>A0A392N541</accession>
<reference evidence="1 2" key="1">
    <citation type="journal article" date="2018" name="Front. Plant Sci.">
        <title>Red Clover (Trifolium pratense) and Zigzag Clover (T. medium) - A Picture of Genomic Similarities and Differences.</title>
        <authorList>
            <person name="Dluhosova J."/>
            <person name="Istvanek J."/>
            <person name="Nedelnik J."/>
            <person name="Repkova J."/>
        </authorList>
    </citation>
    <scope>NUCLEOTIDE SEQUENCE [LARGE SCALE GENOMIC DNA]</scope>
    <source>
        <strain evidence="2">cv. 10/8</strain>
        <tissue evidence="1">Leaf</tissue>
    </source>
</reference>
<gene>
    <name evidence="1" type="ORF">A2U01_0015053</name>
</gene>
<comment type="caution">
    <text evidence="1">The sequence shown here is derived from an EMBL/GenBank/DDBJ whole genome shotgun (WGS) entry which is preliminary data.</text>
</comment>
<keyword evidence="2" id="KW-1185">Reference proteome</keyword>
<organism evidence="1 2">
    <name type="scientific">Trifolium medium</name>
    <dbReference type="NCBI Taxonomy" id="97028"/>
    <lineage>
        <taxon>Eukaryota</taxon>
        <taxon>Viridiplantae</taxon>
        <taxon>Streptophyta</taxon>
        <taxon>Embryophyta</taxon>
        <taxon>Tracheophyta</taxon>
        <taxon>Spermatophyta</taxon>
        <taxon>Magnoliopsida</taxon>
        <taxon>eudicotyledons</taxon>
        <taxon>Gunneridae</taxon>
        <taxon>Pentapetalae</taxon>
        <taxon>rosids</taxon>
        <taxon>fabids</taxon>
        <taxon>Fabales</taxon>
        <taxon>Fabaceae</taxon>
        <taxon>Papilionoideae</taxon>
        <taxon>50 kb inversion clade</taxon>
        <taxon>NPAAA clade</taxon>
        <taxon>Hologalegina</taxon>
        <taxon>IRL clade</taxon>
        <taxon>Trifolieae</taxon>
        <taxon>Trifolium</taxon>
    </lineage>
</organism>